<evidence type="ECO:0000313" key="1">
    <source>
        <dbReference type="EMBL" id="TFF20546.1"/>
    </source>
</evidence>
<dbReference type="AlphaFoldDB" id="A0A4Y8RE18"/>
<organism evidence="1 2">
    <name type="scientific">Jiella endophytica</name>
    <dbReference type="NCBI Taxonomy" id="2558362"/>
    <lineage>
        <taxon>Bacteria</taxon>
        <taxon>Pseudomonadati</taxon>
        <taxon>Pseudomonadota</taxon>
        <taxon>Alphaproteobacteria</taxon>
        <taxon>Hyphomicrobiales</taxon>
        <taxon>Aurantimonadaceae</taxon>
        <taxon>Jiella</taxon>
    </lineage>
</organism>
<dbReference type="InterPro" id="IPR014974">
    <property type="entry name" value="DUF1833"/>
</dbReference>
<comment type="caution">
    <text evidence="1">The sequence shown here is derived from an EMBL/GenBank/DDBJ whole genome shotgun (WGS) entry which is preliminary data.</text>
</comment>
<gene>
    <name evidence="1" type="ORF">E3C22_16695</name>
</gene>
<sequence length="170" mass="18816">MRTVSANFRQAMFDENTTEIPVLLLTISHPDLENGDLFLSTDNADLLDFETQRRGTVSRGLNFEFLPMQLSLPEDAEDASPMLQLSMSDIDQEASTILRSTVTPAYVTIEVVLASDPDFVEMEFVSFELSSADVTAESVSLNLTVDTLASEPYPADTFTPGRFGGLWTEY</sequence>
<keyword evidence="2" id="KW-1185">Reference proteome</keyword>
<name>A0A4Y8RE18_9HYPH</name>
<proteinExistence type="predicted"/>
<dbReference type="OrthoDB" id="7691601at2"/>
<protein>
    <submittedName>
        <fullName evidence="1">DUF1833 domain-containing protein</fullName>
    </submittedName>
</protein>
<dbReference type="RefSeq" id="WP_134763195.1">
    <property type="nucleotide sequence ID" value="NZ_SOZD01000005.1"/>
</dbReference>
<dbReference type="EMBL" id="SOZD01000005">
    <property type="protein sequence ID" value="TFF20546.1"/>
    <property type="molecule type" value="Genomic_DNA"/>
</dbReference>
<reference evidence="1 2" key="1">
    <citation type="submission" date="2019-03" db="EMBL/GenBank/DDBJ databases">
        <title>Jiella endophytica sp. nov., a novel endophytic bacterium isolated from root of Ficus microcarpa Linn. f.</title>
        <authorList>
            <person name="Tuo L."/>
        </authorList>
    </citation>
    <scope>NUCLEOTIDE SEQUENCE [LARGE SCALE GENOMIC DNA]</scope>
    <source>
        <strain evidence="1 2">CBS5Q-3</strain>
    </source>
</reference>
<accession>A0A4Y8RE18</accession>
<dbReference type="Proteomes" id="UP000298179">
    <property type="component" value="Unassembled WGS sequence"/>
</dbReference>
<evidence type="ECO:0000313" key="2">
    <source>
        <dbReference type="Proteomes" id="UP000298179"/>
    </source>
</evidence>
<dbReference type="Pfam" id="PF08875">
    <property type="entry name" value="DUF1833"/>
    <property type="match status" value="1"/>
</dbReference>